<comment type="similarity">
    <text evidence="7">Belongs to the class I-like SAM-binding methyltransferase superfamily. RsmB/NOP family.</text>
</comment>
<evidence type="ECO:0000256" key="5">
    <source>
        <dbReference type="ARBA" id="ARBA00022884"/>
    </source>
</evidence>
<evidence type="ECO:0000256" key="2">
    <source>
        <dbReference type="ARBA" id="ARBA00022603"/>
    </source>
</evidence>
<dbReference type="PANTHER" id="PTHR22808">
    <property type="entry name" value="NCL1 YEAST -RELATED NOL1/NOP2/FMU SUN DOMAIN-CONTAINING"/>
    <property type="match status" value="1"/>
</dbReference>
<feature type="domain" description="SAM-dependent MTase RsmB/NOP-type" evidence="8">
    <location>
        <begin position="85"/>
        <end position="378"/>
    </location>
</feature>
<keyword evidence="5 7" id="KW-0694">RNA-binding</keyword>
<evidence type="ECO:0000256" key="1">
    <source>
        <dbReference type="ARBA" id="ARBA00004173"/>
    </source>
</evidence>
<dbReference type="PRINTS" id="PR02008">
    <property type="entry name" value="RCMTFAMILY"/>
</dbReference>
<dbReference type="GO" id="GO:0008173">
    <property type="term" value="F:RNA methyltransferase activity"/>
    <property type="evidence" value="ECO:0007669"/>
    <property type="project" value="InterPro"/>
</dbReference>
<dbReference type="Gene3D" id="6.20.240.40">
    <property type="match status" value="1"/>
</dbReference>
<keyword evidence="2 7" id="KW-0489">Methyltransferase</keyword>
<dbReference type="CDD" id="cd02440">
    <property type="entry name" value="AdoMet_MTases"/>
    <property type="match status" value="1"/>
</dbReference>
<organism evidence="9 10">
    <name type="scientific">Silurus meridionalis</name>
    <name type="common">Southern catfish</name>
    <name type="synonym">Silurus soldatovi meridionalis</name>
    <dbReference type="NCBI Taxonomy" id="175797"/>
    <lineage>
        <taxon>Eukaryota</taxon>
        <taxon>Metazoa</taxon>
        <taxon>Chordata</taxon>
        <taxon>Craniata</taxon>
        <taxon>Vertebrata</taxon>
        <taxon>Euteleostomi</taxon>
        <taxon>Actinopterygii</taxon>
        <taxon>Neopterygii</taxon>
        <taxon>Teleostei</taxon>
        <taxon>Ostariophysi</taxon>
        <taxon>Siluriformes</taxon>
        <taxon>Siluridae</taxon>
        <taxon>Silurus</taxon>
    </lineage>
</organism>
<dbReference type="GO" id="GO:0005762">
    <property type="term" value="C:mitochondrial large ribosomal subunit"/>
    <property type="evidence" value="ECO:0007669"/>
    <property type="project" value="TreeGrafter"/>
</dbReference>
<reference evidence="9" key="1">
    <citation type="submission" date="2020-08" db="EMBL/GenBank/DDBJ databases">
        <title>Chromosome-level assembly of Southern catfish (Silurus meridionalis) provides insights into visual adaptation to the nocturnal and benthic lifestyles.</title>
        <authorList>
            <person name="Zhang Y."/>
            <person name="Wang D."/>
            <person name="Peng Z."/>
        </authorList>
    </citation>
    <scope>NUCLEOTIDE SEQUENCE</scope>
    <source>
        <strain evidence="9">SWU-2019-XX</strain>
        <tissue evidence="9">Muscle</tissue>
    </source>
</reference>
<feature type="active site" description="Nucleophile" evidence="7">
    <location>
        <position position="308"/>
    </location>
</feature>
<evidence type="ECO:0000313" key="10">
    <source>
        <dbReference type="Proteomes" id="UP000606274"/>
    </source>
</evidence>
<evidence type="ECO:0000256" key="4">
    <source>
        <dbReference type="ARBA" id="ARBA00022691"/>
    </source>
</evidence>
<dbReference type="Pfam" id="PF01189">
    <property type="entry name" value="Methyltr_RsmB-F"/>
    <property type="match status" value="1"/>
</dbReference>
<feature type="binding site" evidence="7">
    <location>
        <position position="205"/>
    </location>
    <ligand>
        <name>S-adenosyl-L-methionine</name>
        <dbReference type="ChEBI" id="CHEBI:59789"/>
    </ligand>
</feature>
<comment type="subcellular location">
    <subcellularLocation>
        <location evidence="1">Mitochondrion</location>
    </subcellularLocation>
</comment>
<dbReference type="OrthoDB" id="8020218at2759"/>
<dbReference type="GO" id="GO:0003723">
    <property type="term" value="F:RNA binding"/>
    <property type="evidence" value="ECO:0007669"/>
    <property type="project" value="UniProtKB-UniRule"/>
</dbReference>
<comment type="caution">
    <text evidence="9">The sequence shown here is derived from an EMBL/GenBank/DDBJ whole genome shotgun (WGS) entry which is preliminary data.</text>
</comment>
<proteinExistence type="inferred from homology"/>
<accession>A0A8T0AE22</accession>
<protein>
    <recommendedName>
        <fullName evidence="8">SAM-dependent MTase RsmB/NOP-type domain-containing protein</fullName>
    </recommendedName>
</protein>
<gene>
    <name evidence="9" type="ORF">HF521_012771</name>
</gene>
<dbReference type="PROSITE" id="PS51686">
    <property type="entry name" value="SAM_MT_RSMB_NOP"/>
    <property type="match status" value="1"/>
</dbReference>
<evidence type="ECO:0000313" key="9">
    <source>
        <dbReference type="EMBL" id="KAF7689418.1"/>
    </source>
</evidence>
<dbReference type="GO" id="GO:0031167">
    <property type="term" value="P:rRNA methylation"/>
    <property type="evidence" value="ECO:0007669"/>
    <property type="project" value="TreeGrafter"/>
</dbReference>
<evidence type="ECO:0000256" key="6">
    <source>
        <dbReference type="ARBA" id="ARBA00023128"/>
    </source>
</evidence>
<dbReference type="InterPro" id="IPR001678">
    <property type="entry name" value="MeTrfase_RsmB-F_NOP2_dom"/>
</dbReference>
<dbReference type="FunFam" id="3.40.50.150:FF:000055">
    <property type="entry name" value="5-methylcytosine rRNA methyltransferase NSUN4"/>
    <property type="match status" value="1"/>
</dbReference>
<evidence type="ECO:0000256" key="7">
    <source>
        <dbReference type="PROSITE-ProRule" id="PRU01023"/>
    </source>
</evidence>
<keyword evidence="4 7" id="KW-0949">S-adenosyl-L-methionine</keyword>
<evidence type="ECO:0000256" key="3">
    <source>
        <dbReference type="ARBA" id="ARBA00022679"/>
    </source>
</evidence>
<dbReference type="Gene3D" id="3.40.50.150">
    <property type="entry name" value="Vaccinia Virus protein VP39"/>
    <property type="match status" value="1"/>
</dbReference>
<name>A0A8T0AE22_SILME</name>
<dbReference type="Proteomes" id="UP000606274">
    <property type="component" value="Unassembled WGS sequence"/>
</dbReference>
<dbReference type="EMBL" id="JABFDY010000024">
    <property type="protein sequence ID" value="KAF7689418.1"/>
    <property type="molecule type" value="Genomic_DNA"/>
</dbReference>
<feature type="binding site" evidence="7">
    <location>
        <position position="254"/>
    </location>
    <ligand>
        <name>S-adenosyl-L-methionine</name>
        <dbReference type="ChEBI" id="CHEBI:59789"/>
    </ligand>
</feature>
<keyword evidence="10" id="KW-1185">Reference proteome</keyword>
<dbReference type="AlphaFoldDB" id="A0A8T0AE22"/>
<sequence>MLSLKWFSKTNVFTGCCCIIKGCSGSVPVSFQLNRISRGLHTGLCVQEETRRRTERKVCESVLQHFNTQYTEELGELWLSSREVLLNPQCWQYGVLLNRFSDHVDIEADLKSSGYYSLLSPPDSPFSRSQHLQCLVHKEAARLPKQRHRDGWLKQYYLLNAASLLPVLALAVRDGEKVLDLCSAPGGKAFAVLQTANPALLHCNEVDKSRYMWLMKTLQSYVPRALGDTLSVTNEDGRDIGNQKPGMFDKVLVDAPCSNDRSWLFSAGAQQGELRLRERSKLPQLQKQLLCSALAAVRPGGLVVYSTCTFSRAENQAVMEALLSSSQGVELVELEEELIGSLSAHFKFARLQPPVGHLVVPEQGRTWGPMYVCGLRRRS</sequence>
<dbReference type="InterPro" id="IPR029063">
    <property type="entry name" value="SAM-dependent_MTases_sf"/>
</dbReference>
<feature type="binding site" evidence="7">
    <location>
        <begin position="182"/>
        <end position="188"/>
    </location>
    <ligand>
        <name>S-adenosyl-L-methionine</name>
        <dbReference type="ChEBI" id="CHEBI:59789"/>
    </ligand>
</feature>
<feature type="binding site" evidence="7">
    <location>
        <position position="236"/>
    </location>
    <ligand>
        <name>S-adenosyl-L-methionine</name>
        <dbReference type="ChEBI" id="CHEBI:59789"/>
    </ligand>
</feature>
<evidence type="ECO:0000259" key="8">
    <source>
        <dbReference type="PROSITE" id="PS51686"/>
    </source>
</evidence>
<dbReference type="PANTHER" id="PTHR22808:SF8">
    <property type="entry name" value="TRNA (CYTOSINE(34)-C(5))-METHYLTRANSFERASE, MITOCHONDRIAL"/>
    <property type="match status" value="1"/>
</dbReference>
<dbReference type="SUPFAM" id="SSF53335">
    <property type="entry name" value="S-adenosyl-L-methionine-dependent methyltransferases"/>
    <property type="match status" value="1"/>
</dbReference>
<keyword evidence="3 7" id="KW-0808">Transferase</keyword>
<dbReference type="InterPro" id="IPR023267">
    <property type="entry name" value="RCMT"/>
</dbReference>
<keyword evidence="6" id="KW-0496">Mitochondrion</keyword>
<dbReference type="InterPro" id="IPR049560">
    <property type="entry name" value="MeTrfase_RsmB-F_NOP2_cat"/>
</dbReference>